<evidence type="ECO:0000313" key="5">
    <source>
        <dbReference type="Proteomes" id="UP001149074"/>
    </source>
</evidence>
<dbReference type="GO" id="GO:0019346">
    <property type="term" value="P:transsulfuration"/>
    <property type="evidence" value="ECO:0007669"/>
    <property type="project" value="InterPro"/>
</dbReference>
<dbReference type="SUPFAM" id="SSF53383">
    <property type="entry name" value="PLP-dependent transferases"/>
    <property type="match status" value="1"/>
</dbReference>
<dbReference type="InterPro" id="IPR000277">
    <property type="entry name" value="Cys/Met-Metab_PyrdxlP-dep_enz"/>
</dbReference>
<dbReference type="OrthoDB" id="3512640at2759"/>
<evidence type="ECO:0000256" key="2">
    <source>
        <dbReference type="ARBA" id="ARBA00022898"/>
    </source>
</evidence>
<keyword evidence="5" id="KW-1185">Reference proteome</keyword>
<evidence type="ECO:0000256" key="1">
    <source>
        <dbReference type="ARBA" id="ARBA00001933"/>
    </source>
</evidence>
<dbReference type="InterPro" id="IPR015424">
    <property type="entry name" value="PyrdxlP-dep_Trfase"/>
</dbReference>
<reference evidence="4" key="2">
    <citation type="journal article" date="2023" name="IMA Fungus">
        <title>Comparative genomic study of the Penicillium genus elucidates a diverse pangenome and 15 lateral gene transfer events.</title>
        <authorList>
            <person name="Petersen C."/>
            <person name="Sorensen T."/>
            <person name="Nielsen M.R."/>
            <person name="Sondergaard T.E."/>
            <person name="Sorensen J.L."/>
            <person name="Fitzpatrick D.A."/>
            <person name="Frisvad J.C."/>
            <person name="Nielsen K.L."/>
        </authorList>
    </citation>
    <scope>NUCLEOTIDE SEQUENCE</scope>
    <source>
        <strain evidence="4">IBT 30761</strain>
    </source>
</reference>
<keyword evidence="2 3" id="KW-0663">Pyridoxal phosphate</keyword>
<dbReference type="GO" id="GO:0030170">
    <property type="term" value="F:pyridoxal phosphate binding"/>
    <property type="evidence" value="ECO:0007669"/>
    <property type="project" value="InterPro"/>
</dbReference>
<dbReference type="EMBL" id="JAPQKI010000011">
    <property type="protein sequence ID" value="KAJ5082451.1"/>
    <property type="molecule type" value="Genomic_DNA"/>
</dbReference>
<sequence length="88" mass="9437">MGGRMLSFRLKGGRQAAYALCKNTKTFTSTESLGEVASLCEVPAGMTRGYLKRGAREFGCGIEVTQNFIIDVLQARKTAVMATSNGVL</sequence>
<dbReference type="InterPro" id="IPR015422">
    <property type="entry name" value="PyrdxlP-dep_Trfase_small"/>
</dbReference>
<evidence type="ECO:0000313" key="4">
    <source>
        <dbReference type="EMBL" id="KAJ5082451.1"/>
    </source>
</evidence>
<comment type="caution">
    <text evidence="4">The sequence shown here is derived from an EMBL/GenBank/DDBJ whole genome shotgun (WGS) entry which is preliminary data.</text>
</comment>
<organism evidence="4 5">
    <name type="scientific">Penicillium argentinense</name>
    <dbReference type="NCBI Taxonomy" id="1131581"/>
    <lineage>
        <taxon>Eukaryota</taxon>
        <taxon>Fungi</taxon>
        <taxon>Dikarya</taxon>
        <taxon>Ascomycota</taxon>
        <taxon>Pezizomycotina</taxon>
        <taxon>Eurotiomycetes</taxon>
        <taxon>Eurotiomycetidae</taxon>
        <taxon>Eurotiales</taxon>
        <taxon>Aspergillaceae</taxon>
        <taxon>Penicillium</taxon>
    </lineage>
</organism>
<comment type="similarity">
    <text evidence="3">Belongs to the trans-sulfuration enzymes family.</text>
</comment>
<protein>
    <submittedName>
        <fullName evidence="4">Cystathionine gamma-lyase</fullName>
    </submittedName>
</protein>
<evidence type="ECO:0000256" key="3">
    <source>
        <dbReference type="RuleBase" id="RU362118"/>
    </source>
</evidence>
<dbReference type="Pfam" id="PF01053">
    <property type="entry name" value="Cys_Met_Meta_PP"/>
    <property type="match status" value="1"/>
</dbReference>
<dbReference type="Proteomes" id="UP001149074">
    <property type="component" value="Unassembled WGS sequence"/>
</dbReference>
<name>A0A9W9EIR5_9EURO</name>
<dbReference type="Gene3D" id="3.90.1150.10">
    <property type="entry name" value="Aspartate Aminotransferase, domain 1"/>
    <property type="match status" value="1"/>
</dbReference>
<dbReference type="RefSeq" id="XP_056468973.1">
    <property type="nucleotide sequence ID" value="XM_056623985.1"/>
</dbReference>
<accession>A0A9W9EIR5</accession>
<proteinExistence type="inferred from homology"/>
<reference evidence="4" key="1">
    <citation type="submission" date="2022-11" db="EMBL/GenBank/DDBJ databases">
        <authorList>
            <person name="Petersen C."/>
        </authorList>
    </citation>
    <scope>NUCLEOTIDE SEQUENCE</scope>
    <source>
        <strain evidence="4">IBT 30761</strain>
    </source>
</reference>
<gene>
    <name evidence="4" type="ORF">N7532_011494</name>
</gene>
<dbReference type="GeneID" id="81362964"/>
<comment type="cofactor">
    <cofactor evidence="1 3">
        <name>pyridoxal 5'-phosphate</name>
        <dbReference type="ChEBI" id="CHEBI:597326"/>
    </cofactor>
</comment>
<dbReference type="AlphaFoldDB" id="A0A9W9EIR5"/>